<proteinExistence type="predicted"/>
<evidence type="ECO:0000313" key="2">
    <source>
        <dbReference type="Proteomes" id="UP000218811"/>
    </source>
</evidence>
<sequence>MHLITVIRLHPSKAPPCHSPVPISQTAQISACLSQKISPAAPSVGGGIRADSFSPTSLLPESRATSRNIIPTIRPHGTSRGPCRWSAGNLPCGQEMLYVGFRKHIATVHLQSTVRRYP</sequence>
<keyword evidence="2" id="KW-1185">Reference proteome</keyword>
<evidence type="ECO:0000313" key="1">
    <source>
        <dbReference type="EMBL" id="PCH39735.1"/>
    </source>
</evidence>
<accession>A0A2H3JDW1</accession>
<name>A0A2H3JDW1_WOLCO</name>
<gene>
    <name evidence="1" type="ORF">WOLCODRAFT_68746</name>
</gene>
<dbReference type="AlphaFoldDB" id="A0A2H3JDW1"/>
<dbReference type="EMBL" id="KB468053">
    <property type="protein sequence ID" value="PCH39735.1"/>
    <property type="molecule type" value="Genomic_DNA"/>
</dbReference>
<dbReference type="Proteomes" id="UP000218811">
    <property type="component" value="Unassembled WGS sequence"/>
</dbReference>
<reference evidence="1 2" key="1">
    <citation type="journal article" date="2012" name="Science">
        <title>The Paleozoic origin of enzymatic lignin decomposition reconstructed from 31 fungal genomes.</title>
        <authorList>
            <person name="Floudas D."/>
            <person name="Binder M."/>
            <person name="Riley R."/>
            <person name="Barry K."/>
            <person name="Blanchette R.A."/>
            <person name="Henrissat B."/>
            <person name="Martinez A.T."/>
            <person name="Otillar R."/>
            <person name="Spatafora J.W."/>
            <person name="Yadav J.S."/>
            <person name="Aerts A."/>
            <person name="Benoit I."/>
            <person name="Boyd A."/>
            <person name="Carlson A."/>
            <person name="Copeland A."/>
            <person name="Coutinho P.M."/>
            <person name="de Vries R.P."/>
            <person name="Ferreira P."/>
            <person name="Findley K."/>
            <person name="Foster B."/>
            <person name="Gaskell J."/>
            <person name="Glotzer D."/>
            <person name="Gorecki P."/>
            <person name="Heitman J."/>
            <person name="Hesse C."/>
            <person name="Hori C."/>
            <person name="Igarashi K."/>
            <person name="Jurgens J.A."/>
            <person name="Kallen N."/>
            <person name="Kersten P."/>
            <person name="Kohler A."/>
            <person name="Kuees U."/>
            <person name="Kumar T.K.A."/>
            <person name="Kuo A."/>
            <person name="LaButti K."/>
            <person name="Larrondo L.F."/>
            <person name="Lindquist E."/>
            <person name="Ling A."/>
            <person name="Lombard V."/>
            <person name="Lucas S."/>
            <person name="Lundell T."/>
            <person name="Martin R."/>
            <person name="McLaughlin D.J."/>
            <person name="Morgenstern I."/>
            <person name="Morin E."/>
            <person name="Murat C."/>
            <person name="Nagy L.G."/>
            <person name="Nolan M."/>
            <person name="Ohm R.A."/>
            <person name="Patyshakuliyeva A."/>
            <person name="Rokas A."/>
            <person name="Ruiz-Duenas F.J."/>
            <person name="Sabat G."/>
            <person name="Salamov A."/>
            <person name="Samejima M."/>
            <person name="Schmutz J."/>
            <person name="Slot J.C."/>
            <person name="St John F."/>
            <person name="Stenlid J."/>
            <person name="Sun H."/>
            <person name="Sun S."/>
            <person name="Syed K."/>
            <person name="Tsang A."/>
            <person name="Wiebenga A."/>
            <person name="Young D."/>
            <person name="Pisabarro A."/>
            <person name="Eastwood D.C."/>
            <person name="Martin F."/>
            <person name="Cullen D."/>
            <person name="Grigoriev I.V."/>
            <person name="Hibbett D.S."/>
        </authorList>
    </citation>
    <scope>NUCLEOTIDE SEQUENCE [LARGE SCALE GENOMIC DNA]</scope>
    <source>
        <strain evidence="1 2">MD-104</strain>
    </source>
</reference>
<organism evidence="1 2">
    <name type="scientific">Wolfiporia cocos (strain MD-104)</name>
    <name type="common">Brown rot fungus</name>
    <dbReference type="NCBI Taxonomy" id="742152"/>
    <lineage>
        <taxon>Eukaryota</taxon>
        <taxon>Fungi</taxon>
        <taxon>Dikarya</taxon>
        <taxon>Basidiomycota</taxon>
        <taxon>Agaricomycotina</taxon>
        <taxon>Agaricomycetes</taxon>
        <taxon>Polyporales</taxon>
        <taxon>Phaeolaceae</taxon>
        <taxon>Wolfiporia</taxon>
    </lineage>
</organism>
<protein>
    <submittedName>
        <fullName evidence="1">Uncharacterized protein</fullName>
    </submittedName>
</protein>